<comment type="caution">
    <text evidence="2">The sequence shown here is derived from an EMBL/GenBank/DDBJ whole genome shotgun (WGS) entry which is preliminary data.</text>
</comment>
<evidence type="ECO:0000313" key="2">
    <source>
        <dbReference type="EMBL" id="PAV88563.1"/>
    </source>
</evidence>
<reference evidence="2 3" key="1">
    <citation type="journal article" date="2017" name="Curr. Biol.">
        <title>Genome architecture and evolution of a unichromosomal asexual nematode.</title>
        <authorList>
            <person name="Fradin H."/>
            <person name="Zegar C."/>
            <person name="Gutwein M."/>
            <person name="Lucas J."/>
            <person name="Kovtun M."/>
            <person name="Corcoran D."/>
            <person name="Baugh L.R."/>
            <person name="Kiontke K."/>
            <person name="Gunsalus K."/>
            <person name="Fitch D.H."/>
            <person name="Piano F."/>
        </authorList>
    </citation>
    <scope>NUCLEOTIDE SEQUENCE [LARGE SCALE GENOMIC DNA]</scope>
    <source>
        <strain evidence="2">PF1309</strain>
    </source>
</reference>
<proteinExistence type="predicted"/>
<organism evidence="2 3">
    <name type="scientific">Diploscapter pachys</name>
    <dbReference type="NCBI Taxonomy" id="2018661"/>
    <lineage>
        <taxon>Eukaryota</taxon>
        <taxon>Metazoa</taxon>
        <taxon>Ecdysozoa</taxon>
        <taxon>Nematoda</taxon>
        <taxon>Chromadorea</taxon>
        <taxon>Rhabditida</taxon>
        <taxon>Rhabditina</taxon>
        <taxon>Rhabditomorpha</taxon>
        <taxon>Rhabditoidea</taxon>
        <taxon>Rhabditidae</taxon>
        <taxon>Diploscapter</taxon>
    </lineage>
</organism>
<gene>
    <name evidence="2" type="ORF">WR25_24229</name>
</gene>
<dbReference type="AlphaFoldDB" id="A0A2A2LQR0"/>
<feature type="compositionally biased region" description="Basic residues" evidence="1">
    <location>
        <begin position="51"/>
        <end position="72"/>
    </location>
</feature>
<dbReference type="EMBL" id="LIAE01006512">
    <property type="protein sequence ID" value="PAV88563.1"/>
    <property type="molecule type" value="Genomic_DNA"/>
</dbReference>
<evidence type="ECO:0000256" key="1">
    <source>
        <dbReference type="SAM" id="MobiDB-lite"/>
    </source>
</evidence>
<sequence length="134" mass="15516">MPTVPESDPELTTLAPIDSTTEETEMPCQPCQHRINSRNIRKTDRKPNARTNRKPNARTNRKPNARTNRKPNARTDRKHNFFDDDDYYNIDNMKYKCADGCSGMFHIYMYDGRECCDVYSPESFIKLVCNGDGS</sequence>
<accession>A0A2A2LQR0</accession>
<evidence type="ECO:0000313" key="3">
    <source>
        <dbReference type="Proteomes" id="UP000218231"/>
    </source>
</evidence>
<feature type="region of interest" description="Disordered" evidence="1">
    <location>
        <begin position="1"/>
        <end position="81"/>
    </location>
</feature>
<dbReference type="Proteomes" id="UP000218231">
    <property type="component" value="Unassembled WGS sequence"/>
</dbReference>
<protein>
    <submittedName>
        <fullName evidence="2">Uncharacterized protein</fullName>
    </submittedName>
</protein>
<name>A0A2A2LQR0_9BILA</name>
<keyword evidence="3" id="KW-1185">Reference proteome</keyword>